<accession>A0A9C6E2X5</accession>
<name>A0A9C6E2X5_9MUSC</name>
<dbReference type="Pfam" id="PF12998">
    <property type="entry name" value="ING"/>
    <property type="match status" value="1"/>
</dbReference>
<proteinExistence type="predicted"/>
<dbReference type="InterPro" id="IPR024610">
    <property type="entry name" value="ING_N_histone-binding"/>
</dbReference>
<gene>
    <name evidence="3" type="primary">LOC119643310</name>
</gene>
<dbReference type="RefSeq" id="XP_037898579.1">
    <property type="nucleotide sequence ID" value="XM_038042651.1"/>
</dbReference>
<sequence length="133" mass="15296">MTEEERKKRPSDIQQLFGSANECSNDKVLLAIQTYGLFDKQISRLENDLAGFEGEINEKALSIRKSEEAQVKSNRSHHSTHETRSLLIINLMDKKAQRMCKQQEKRIKEKQKVILGKNNLRPKLSFSIKLGAI</sequence>
<reference evidence="3" key="1">
    <citation type="submission" date="2025-08" db="UniProtKB">
        <authorList>
            <consortium name="RefSeq"/>
        </authorList>
    </citation>
    <scope>IDENTIFICATION</scope>
    <source>
        <tissue evidence="3">Whole body pupa</tissue>
    </source>
</reference>
<keyword evidence="2" id="KW-1185">Reference proteome</keyword>
<dbReference type="GeneID" id="119643310"/>
<dbReference type="KEGG" id="gfs:119643310"/>
<evidence type="ECO:0000313" key="2">
    <source>
        <dbReference type="Proteomes" id="UP000092443"/>
    </source>
</evidence>
<dbReference type="Pfam" id="PF15346">
    <property type="entry name" value="ARGLU"/>
    <property type="match status" value="1"/>
</dbReference>
<protein>
    <submittedName>
        <fullName evidence="3">UPF0430 protein CG31712-like</fullName>
    </submittedName>
</protein>
<dbReference type="Gene3D" id="6.10.140.1740">
    <property type="match status" value="1"/>
</dbReference>
<feature type="domain" description="Inhibitor of growth protein N-terminal histone-binding" evidence="1">
    <location>
        <begin position="1"/>
        <end position="50"/>
    </location>
</feature>
<dbReference type="AlphaFoldDB" id="A0A9C6E2X5"/>
<organism evidence="2 3">
    <name type="scientific">Glossina fuscipes</name>
    <dbReference type="NCBI Taxonomy" id="7396"/>
    <lineage>
        <taxon>Eukaryota</taxon>
        <taxon>Metazoa</taxon>
        <taxon>Ecdysozoa</taxon>
        <taxon>Arthropoda</taxon>
        <taxon>Hexapoda</taxon>
        <taxon>Insecta</taxon>
        <taxon>Pterygota</taxon>
        <taxon>Neoptera</taxon>
        <taxon>Endopterygota</taxon>
        <taxon>Diptera</taxon>
        <taxon>Brachycera</taxon>
        <taxon>Muscomorpha</taxon>
        <taxon>Hippoboscoidea</taxon>
        <taxon>Glossinidae</taxon>
        <taxon>Glossina</taxon>
    </lineage>
</organism>
<evidence type="ECO:0000259" key="1">
    <source>
        <dbReference type="Pfam" id="PF12998"/>
    </source>
</evidence>
<evidence type="ECO:0000313" key="3">
    <source>
        <dbReference type="RefSeq" id="XP_037898579.1"/>
    </source>
</evidence>
<dbReference type="InterPro" id="IPR033371">
    <property type="entry name" value="ARGLU1"/>
</dbReference>
<dbReference type="Proteomes" id="UP000092443">
    <property type="component" value="Unplaced"/>
</dbReference>